<dbReference type="PANTHER" id="PTHR10543">
    <property type="entry name" value="BETA-CAROTENE DIOXYGENASE"/>
    <property type="match status" value="1"/>
</dbReference>
<evidence type="ECO:0000256" key="4">
    <source>
        <dbReference type="ARBA" id="ARBA00023002"/>
    </source>
</evidence>
<evidence type="ECO:0000256" key="3">
    <source>
        <dbReference type="ARBA" id="ARBA00022723"/>
    </source>
</evidence>
<reference evidence="6 7" key="1">
    <citation type="submission" date="2019-06" db="EMBL/GenBank/DDBJ databases">
        <authorList>
            <person name="Broberg M."/>
        </authorList>
    </citation>
    <scope>NUCLEOTIDE SEQUENCE [LARGE SCALE GENOMIC DNA]</scope>
</reference>
<dbReference type="Proteomes" id="UP000766486">
    <property type="component" value="Unassembled WGS sequence"/>
</dbReference>
<evidence type="ECO:0000256" key="1">
    <source>
        <dbReference type="ARBA" id="ARBA00001954"/>
    </source>
</evidence>
<accession>A0ABY6U4G1</accession>
<keyword evidence="3" id="KW-0479">Metal-binding</keyword>
<evidence type="ECO:0000256" key="5">
    <source>
        <dbReference type="ARBA" id="ARBA00023004"/>
    </source>
</evidence>
<dbReference type="Pfam" id="PF03055">
    <property type="entry name" value="RPE65"/>
    <property type="match status" value="1"/>
</dbReference>
<gene>
    <name evidence="6" type="ORF">CLO192961_LOCUS176481</name>
</gene>
<proteinExistence type="inferred from homology"/>
<dbReference type="InterPro" id="IPR004294">
    <property type="entry name" value="Carotenoid_Oase"/>
</dbReference>
<keyword evidence="5" id="KW-0408">Iron</keyword>
<name>A0ABY6U4G1_BIOOC</name>
<sequence length="576" mass="63987">MATMAQETTKAPYNNYFIPEKDLKYVPPYFRDVPETPKEVKCVTAGNWPKWLEGSFLRSGTGRWTVPLSEDGSKPNAVFQHFFDGLNMLHKFRMIDGQVFYTSRYTTEGIVRNAKKNGFVTSTMFGLNANIPLKDAQDPCSALLGAQQSLFMARGSIAPDEVNVNVCPRRGMHLPPDRNPISRGEAATNPEKEEIIMQSDFNMIQTLDAKTLEPKRILTYAEIDPQLAGLGICAHPPKDRARGMTFNYLISPDNQVLYIFALDIRSNPVSAIWKTALPCKPCYTHSIAMTDKYVVFIRNPVHMNVEDLTKPVMEMFEYEPNVPTQFFVLDKLSGKHDSVASYALKGSFFFFHCANAYDYVDSTTGNINVHVDICSYDSEYPPFRDYNLSNIVDPAAPFQNGVLRRYELGEVDNANPDEMGRATIAAAIPGMASEVPRIAKSASMDPNYRYVYSATGYCGDSPGTSVPIGRLGDGYKTIQAAFFGSLAKSDWKTGTFKEWKPPNGESNPCEPIFVQRPGATEEDDGIVLSIVIDKKGHHSILVALDGKTFEETARAHLPQVYALGPHGTFVEGDFGA</sequence>
<comment type="caution">
    <text evidence="6">The sequence shown here is derived from an EMBL/GenBank/DDBJ whole genome shotgun (WGS) entry which is preliminary data.</text>
</comment>
<dbReference type="PANTHER" id="PTHR10543:SF24">
    <property type="entry name" value="CAROTENOID ISOMEROOXYGENASE"/>
    <property type="match status" value="1"/>
</dbReference>
<keyword evidence="7" id="KW-1185">Reference proteome</keyword>
<dbReference type="EMBL" id="CABFNS010000741">
    <property type="protein sequence ID" value="VUC25874.1"/>
    <property type="molecule type" value="Genomic_DNA"/>
</dbReference>
<comment type="cofactor">
    <cofactor evidence="1">
        <name>Fe(2+)</name>
        <dbReference type="ChEBI" id="CHEBI:29033"/>
    </cofactor>
</comment>
<evidence type="ECO:0000313" key="6">
    <source>
        <dbReference type="EMBL" id="VUC25874.1"/>
    </source>
</evidence>
<protein>
    <submittedName>
        <fullName evidence="6">Uncharacterized protein</fullName>
    </submittedName>
</protein>
<comment type="similarity">
    <text evidence="2">Belongs to the carotenoid oxygenase family.</text>
</comment>
<evidence type="ECO:0000313" key="7">
    <source>
        <dbReference type="Proteomes" id="UP000766486"/>
    </source>
</evidence>
<organism evidence="6 7">
    <name type="scientific">Bionectria ochroleuca</name>
    <name type="common">Gliocladium roseum</name>
    <dbReference type="NCBI Taxonomy" id="29856"/>
    <lineage>
        <taxon>Eukaryota</taxon>
        <taxon>Fungi</taxon>
        <taxon>Dikarya</taxon>
        <taxon>Ascomycota</taxon>
        <taxon>Pezizomycotina</taxon>
        <taxon>Sordariomycetes</taxon>
        <taxon>Hypocreomycetidae</taxon>
        <taxon>Hypocreales</taxon>
        <taxon>Bionectriaceae</taxon>
        <taxon>Clonostachys</taxon>
    </lineage>
</organism>
<keyword evidence="4" id="KW-0560">Oxidoreductase</keyword>
<evidence type="ECO:0000256" key="2">
    <source>
        <dbReference type="ARBA" id="ARBA00006787"/>
    </source>
</evidence>